<keyword evidence="2" id="KW-1185">Reference proteome</keyword>
<evidence type="ECO:0000313" key="1">
    <source>
        <dbReference type="EMBL" id="CAG8794139.1"/>
    </source>
</evidence>
<proteinExistence type="predicted"/>
<feature type="non-terminal residue" evidence="1">
    <location>
        <position position="186"/>
    </location>
</feature>
<comment type="caution">
    <text evidence="1">The sequence shown here is derived from an EMBL/GenBank/DDBJ whole genome shotgun (WGS) entry which is preliminary data.</text>
</comment>
<reference evidence="1" key="1">
    <citation type="submission" date="2021-06" db="EMBL/GenBank/DDBJ databases">
        <authorList>
            <person name="Kallberg Y."/>
            <person name="Tangrot J."/>
            <person name="Rosling A."/>
        </authorList>
    </citation>
    <scope>NUCLEOTIDE SEQUENCE</scope>
    <source>
        <strain evidence="1">MA461A</strain>
    </source>
</reference>
<evidence type="ECO:0000313" key="2">
    <source>
        <dbReference type="Proteomes" id="UP000789920"/>
    </source>
</evidence>
<gene>
    <name evidence="1" type="ORF">RPERSI_LOCUS19700</name>
</gene>
<accession>A0ACA9RHL0</accession>
<feature type="non-terminal residue" evidence="1">
    <location>
        <position position="1"/>
    </location>
</feature>
<dbReference type="EMBL" id="CAJVQC010054411">
    <property type="protein sequence ID" value="CAG8794139.1"/>
    <property type="molecule type" value="Genomic_DNA"/>
</dbReference>
<organism evidence="1 2">
    <name type="scientific">Racocetra persica</name>
    <dbReference type="NCBI Taxonomy" id="160502"/>
    <lineage>
        <taxon>Eukaryota</taxon>
        <taxon>Fungi</taxon>
        <taxon>Fungi incertae sedis</taxon>
        <taxon>Mucoromycota</taxon>
        <taxon>Glomeromycotina</taxon>
        <taxon>Glomeromycetes</taxon>
        <taxon>Diversisporales</taxon>
        <taxon>Gigasporaceae</taxon>
        <taxon>Racocetra</taxon>
    </lineage>
</organism>
<sequence>AINNQISNMTKSTLYKLIFGQQPQADLQMISMLHRQNIFYEEDISLENQSSLINNDNSDNNNNDLESNDDKMNISQDHSLIEEFTNCDTKLQNSWNKKEKWHLENTCNNSDTLLDGTFQDYKLHDNLFQADTNFEGSIQENHESLMSVDNQSHSSHSSFDNHKQLRDKALQQVKKISKLFVVLWKS</sequence>
<name>A0ACA9RHL0_9GLOM</name>
<protein>
    <submittedName>
        <fullName evidence="1">12941_t:CDS:1</fullName>
    </submittedName>
</protein>
<dbReference type="Proteomes" id="UP000789920">
    <property type="component" value="Unassembled WGS sequence"/>
</dbReference>